<dbReference type="AlphaFoldDB" id="A0A1R2AYA3"/>
<feature type="compositionally biased region" description="Polar residues" evidence="1">
    <location>
        <begin position="206"/>
        <end position="221"/>
    </location>
</feature>
<dbReference type="Pfam" id="PF07004">
    <property type="entry name" value="SHIPPO-rpt"/>
    <property type="match status" value="10"/>
</dbReference>
<feature type="region of interest" description="Disordered" evidence="1">
    <location>
        <begin position="499"/>
        <end position="526"/>
    </location>
</feature>
<organism evidence="2 3">
    <name type="scientific">Stentor coeruleus</name>
    <dbReference type="NCBI Taxonomy" id="5963"/>
    <lineage>
        <taxon>Eukaryota</taxon>
        <taxon>Sar</taxon>
        <taxon>Alveolata</taxon>
        <taxon>Ciliophora</taxon>
        <taxon>Postciliodesmatophora</taxon>
        <taxon>Heterotrichea</taxon>
        <taxon>Heterotrichida</taxon>
        <taxon>Stentoridae</taxon>
        <taxon>Stentor</taxon>
    </lineage>
</organism>
<feature type="region of interest" description="Disordered" evidence="1">
    <location>
        <begin position="185"/>
        <end position="239"/>
    </location>
</feature>
<sequence length="555" mass="60855">MDIQQKSEANQGKEQGHIDLMPSIIQDNSVGPGVYDLPSKIPGGPSYSFPQAERFQTPTGDHKLYYSTLTPEKYKELFNVNGSIRSKSVPLNDLGKPNQSRLSDSPGPGQYEIPSTLYNKSITLKGKYKDQNGLKTPGPGSYEIQQEKDLKFPQMKSEKLKNPVPITANVQLINPIYQISSPSYSIGKRPRDPSPFNGPGPGAYNVSANSSPGRFTIQGKTRPSKEFSTPGPGAYNLRPSNSSPAFSLGFPLRSKSVSVNPGPGQYNTQDKNTGPSYTMGGKYDKKDDTCDIRDFSNFPSSFDHRGALVVGKAKENYDNGVPGPGRYTPQEPKGSQGFSQGKSSRETKMLDTPGPGEYIFDKPVNGPNIFMGKRYSPRKVDNVPGPGQYELPEFKTQSPMLRGKPRDFKVNPVPGPGAYNPNRSQSCFSFTQGQSQRSNFAKGASEIPGPGAYDVTLKNCNHAVKFPTSKRVPKFKPDSSAGFYKIDVKPDGPFYTMQGKRSSKERNNTPGPGAYQVNIKPKETAPAYTMAPRREMISRLSRTPAKTFVPVRSNR</sequence>
<name>A0A1R2AYA3_9CILI</name>
<feature type="region of interest" description="Disordered" evidence="1">
    <location>
        <begin position="1"/>
        <end position="50"/>
    </location>
</feature>
<dbReference type="PANTHER" id="PTHR21580:SF28">
    <property type="entry name" value="BOREALIN N-TERMINAL DOMAIN-CONTAINING PROTEIN-RELATED"/>
    <property type="match status" value="1"/>
</dbReference>
<accession>A0A1R2AYA3</accession>
<dbReference type="Proteomes" id="UP000187209">
    <property type="component" value="Unassembled WGS sequence"/>
</dbReference>
<reference evidence="2 3" key="1">
    <citation type="submission" date="2016-11" db="EMBL/GenBank/DDBJ databases">
        <title>The macronuclear genome of Stentor coeruleus: a giant cell with tiny introns.</title>
        <authorList>
            <person name="Slabodnick M."/>
            <person name="Ruby J.G."/>
            <person name="Reiff S.B."/>
            <person name="Swart E.C."/>
            <person name="Gosai S."/>
            <person name="Prabakaran S."/>
            <person name="Witkowska E."/>
            <person name="Larue G.E."/>
            <person name="Fisher S."/>
            <person name="Freeman R.M."/>
            <person name="Gunawardena J."/>
            <person name="Chu W."/>
            <person name="Stover N.A."/>
            <person name="Gregory B.D."/>
            <person name="Nowacki M."/>
            <person name="Derisi J."/>
            <person name="Roy S.W."/>
            <person name="Marshall W.F."/>
            <person name="Sood P."/>
        </authorList>
    </citation>
    <scope>NUCLEOTIDE SEQUENCE [LARGE SCALE GENOMIC DNA]</scope>
    <source>
        <strain evidence="2">WM001</strain>
    </source>
</reference>
<dbReference type="PANTHER" id="PTHR21580">
    <property type="entry name" value="SHIPPO-1-RELATED"/>
    <property type="match status" value="1"/>
</dbReference>
<comment type="caution">
    <text evidence="2">The sequence shown here is derived from an EMBL/GenBank/DDBJ whole genome shotgun (WGS) entry which is preliminary data.</text>
</comment>
<evidence type="ECO:0000313" key="2">
    <source>
        <dbReference type="EMBL" id="OMJ69486.1"/>
    </source>
</evidence>
<feature type="region of interest" description="Disordered" evidence="1">
    <location>
        <begin position="315"/>
        <end position="361"/>
    </location>
</feature>
<keyword evidence="3" id="KW-1185">Reference proteome</keyword>
<dbReference type="InterPro" id="IPR010736">
    <property type="entry name" value="SHIPPO-rpt"/>
</dbReference>
<dbReference type="EMBL" id="MPUH01001192">
    <property type="protein sequence ID" value="OMJ69486.1"/>
    <property type="molecule type" value="Genomic_DNA"/>
</dbReference>
<feature type="compositionally biased region" description="Polar residues" evidence="1">
    <location>
        <begin position="1"/>
        <end position="13"/>
    </location>
</feature>
<dbReference type="InterPro" id="IPR051291">
    <property type="entry name" value="CIMAP"/>
</dbReference>
<feature type="compositionally biased region" description="Low complexity" evidence="1">
    <location>
        <begin position="333"/>
        <end position="342"/>
    </location>
</feature>
<gene>
    <name evidence="2" type="ORF">SteCoe_32778</name>
</gene>
<evidence type="ECO:0000256" key="1">
    <source>
        <dbReference type="SAM" id="MobiDB-lite"/>
    </source>
</evidence>
<proteinExistence type="predicted"/>
<protein>
    <submittedName>
        <fullName evidence="2">Uncharacterized protein</fullName>
    </submittedName>
</protein>
<dbReference type="OrthoDB" id="429991at2759"/>
<evidence type="ECO:0000313" key="3">
    <source>
        <dbReference type="Proteomes" id="UP000187209"/>
    </source>
</evidence>
<feature type="region of interest" description="Disordered" evidence="1">
    <location>
        <begin position="86"/>
        <end position="114"/>
    </location>
</feature>